<evidence type="ECO:0000256" key="4">
    <source>
        <dbReference type="ARBA" id="ARBA00023172"/>
    </source>
</evidence>
<evidence type="ECO:0000313" key="7">
    <source>
        <dbReference type="Proteomes" id="UP000593719"/>
    </source>
</evidence>
<dbReference type="InterPro" id="IPR002104">
    <property type="entry name" value="Integrase_catalytic"/>
</dbReference>
<dbReference type="SUPFAM" id="SSF56349">
    <property type="entry name" value="DNA breaking-rejoining enzymes"/>
    <property type="match status" value="1"/>
</dbReference>
<dbReference type="InterPro" id="IPR050808">
    <property type="entry name" value="Phage_Integrase"/>
</dbReference>
<dbReference type="Gene3D" id="3.30.160.390">
    <property type="entry name" value="Integrase, DNA-binding domain"/>
    <property type="match status" value="1"/>
</dbReference>
<dbReference type="InterPro" id="IPR010998">
    <property type="entry name" value="Integrase_recombinase_N"/>
</dbReference>
<name>A0A7M1AZQ7_9BACT</name>
<evidence type="ECO:0000313" key="6">
    <source>
        <dbReference type="EMBL" id="QOP42987.1"/>
    </source>
</evidence>
<dbReference type="InterPro" id="IPR013762">
    <property type="entry name" value="Integrase-like_cat_sf"/>
</dbReference>
<dbReference type="EMBL" id="CP041235">
    <property type="protein sequence ID" value="QOP42987.1"/>
    <property type="molecule type" value="Genomic_DNA"/>
</dbReference>
<dbReference type="Pfam" id="PF13356">
    <property type="entry name" value="Arm-DNA-bind_3"/>
    <property type="match status" value="1"/>
</dbReference>
<keyword evidence="4" id="KW-0233">DNA recombination</keyword>
<dbReference type="Proteomes" id="UP000593719">
    <property type="component" value="Chromosome"/>
</dbReference>
<dbReference type="InterPro" id="IPR038488">
    <property type="entry name" value="Integrase_DNA-bd_sf"/>
</dbReference>
<dbReference type="GO" id="GO:0006310">
    <property type="term" value="P:DNA recombination"/>
    <property type="evidence" value="ECO:0007669"/>
    <property type="project" value="UniProtKB-KW"/>
</dbReference>
<dbReference type="Gene3D" id="1.10.443.10">
    <property type="entry name" value="Intergrase catalytic core"/>
    <property type="match status" value="1"/>
</dbReference>
<keyword evidence="7" id="KW-1185">Reference proteome</keyword>
<reference evidence="6 7" key="1">
    <citation type="submission" date="2019-06" db="EMBL/GenBank/DDBJ databases">
        <title>Sulfurimonas gotlandica sp. nov., a chemoautotrophic and psychrotolerant epsilonproteobacterium isolated from a pelagic redoxcline, and an emended description of the genus Sulfurimonas.</title>
        <authorList>
            <person name="Wang S."/>
            <person name="Jiang L."/>
            <person name="Shao Z."/>
        </authorList>
    </citation>
    <scope>NUCLEOTIDE SEQUENCE [LARGE SCALE GENOMIC DNA]</scope>
    <source>
        <strain evidence="6 7">S2-6</strain>
    </source>
</reference>
<dbReference type="Pfam" id="PF22022">
    <property type="entry name" value="Phage_int_M"/>
    <property type="match status" value="1"/>
</dbReference>
<comment type="similarity">
    <text evidence="1">Belongs to the 'phage' integrase family.</text>
</comment>
<dbReference type="PROSITE" id="PS51898">
    <property type="entry name" value="TYR_RECOMBINASE"/>
    <property type="match status" value="1"/>
</dbReference>
<evidence type="ECO:0000256" key="1">
    <source>
        <dbReference type="ARBA" id="ARBA00008857"/>
    </source>
</evidence>
<evidence type="ECO:0000259" key="5">
    <source>
        <dbReference type="PROSITE" id="PS51898"/>
    </source>
</evidence>
<keyword evidence="2" id="KW-0229">DNA integration</keyword>
<dbReference type="Gene3D" id="1.10.150.130">
    <property type="match status" value="1"/>
</dbReference>
<dbReference type="Pfam" id="PF00589">
    <property type="entry name" value="Phage_integrase"/>
    <property type="match status" value="1"/>
</dbReference>
<dbReference type="InterPro" id="IPR025166">
    <property type="entry name" value="Integrase_DNA_bind_dom"/>
</dbReference>
<dbReference type="GO" id="GO:0003677">
    <property type="term" value="F:DNA binding"/>
    <property type="evidence" value="ECO:0007669"/>
    <property type="project" value="UniProtKB-KW"/>
</dbReference>
<keyword evidence="3" id="KW-0238">DNA-binding</keyword>
<feature type="domain" description="Tyr recombinase" evidence="5">
    <location>
        <begin position="212"/>
        <end position="393"/>
    </location>
</feature>
<proteinExistence type="inferred from homology"/>
<protein>
    <submittedName>
        <fullName evidence="6">DUF4102 domain-containing protein</fullName>
    </submittedName>
</protein>
<dbReference type="InterPro" id="IPR053876">
    <property type="entry name" value="Phage_int_M"/>
</dbReference>
<evidence type="ECO:0000256" key="2">
    <source>
        <dbReference type="ARBA" id="ARBA00022908"/>
    </source>
</evidence>
<dbReference type="AlphaFoldDB" id="A0A7M1AZQ7"/>
<dbReference type="InterPro" id="IPR011010">
    <property type="entry name" value="DNA_brk_join_enz"/>
</dbReference>
<sequence>MARTITPLTATQIKQAKPKEKDYKLSDGGGLYLLVTKAGGKHWKLKYKFENKENKISLGAYPEITLSTARELREKHKTDIANGINPNELKKEKKELQKQEAIKNLNTFENIALERLEKQKDTFSEAHYKRTINAFKNDCFKYIGNKNIDDVVAKDIINIMQIMNKRGVNDSARKLFYAISKTFKWAVANAKAERNPCADVLLEEILGKKTKQHYPTITDDTGIKNLLISIKEYGGELSTKYALLMLAYTFVRPSNARLALWSEIDLNAKQWVIPAKKMKTKDEFIIPLSNTIIELIEEIQLYSGDSPYLFPSTKSKTTPLSDGALLGAIRRMGYTKEEFTPHGFRAMFSTIAHEKSPFKYDVIETQLAHSVGNSVSQAYNRAKYLNERVELMQWWSDYLDDLQR</sequence>
<dbReference type="PANTHER" id="PTHR30629:SF2">
    <property type="entry name" value="PROPHAGE INTEGRASE INTS-RELATED"/>
    <property type="match status" value="1"/>
</dbReference>
<gene>
    <name evidence="6" type="ORF">FJR45_03075</name>
</gene>
<dbReference type="PANTHER" id="PTHR30629">
    <property type="entry name" value="PROPHAGE INTEGRASE"/>
    <property type="match status" value="1"/>
</dbReference>
<dbReference type="RefSeq" id="WP_193151299.1">
    <property type="nucleotide sequence ID" value="NZ_CP041235.1"/>
</dbReference>
<organism evidence="6 7">
    <name type="scientific">Sulfurimonas sediminis</name>
    <dbReference type="NCBI Taxonomy" id="2590020"/>
    <lineage>
        <taxon>Bacteria</taxon>
        <taxon>Pseudomonadati</taxon>
        <taxon>Campylobacterota</taxon>
        <taxon>Epsilonproteobacteria</taxon>
        <taxon>Campylobacterales</taxon>
        <taxon>Sulfurimonadaceae</taxon>
        <taxon>Sulfurimonas</taxon>
    </lineage>
</organism>
<evidence type="ECO:0000256" key="3">
    <source>
        <dbReference type="ARBA" id="ARBA00023125"/>
    </source>
</evidence>
<dbReference type="KEGG" id="ssei:FJR45_03075"/>
<dbReference type="CDD" id="cd00801">
    <property type="entry name" value="INT_P4_C"/>
    <property type="match status" value="1"/>
</dbReference>
<dbReference type="GO" id="GO:0015074">
    <property type="term" value="P:DNA integration"/>
    <property type="evidence" value="ECO:0007669"/>
    <property type="project" value="UniProtKB-KW"/>
</dbReference>
<accession>A0A7M1AZQ7</accession>